<sequence>MLSQPAVRLLKRLASEGVSPWLVAATGEEFLPDRPSHSATTELLHGAVAPVLDPGTVRRACDALWNAFVESGGGEGRVSVPVDPWLVHDAESLVSAARSVHDEVGRPNLLVRIPATRAGLVALEECLSLGISVDADLIFSAERYEQVLAAYLSGMERALSRGLRLRRISAVTSVPVGMLDAEVNSRLAALPLRGAAVAGARDTAALAVARLLYRAREKRLEGEWWRVLRAAGATPPGLLWTEVRPRHVSSLVGWNTGLAATRKVLEAAAATEQLRGDTLLNAHAEARRALDALDGLGIRIGEVALELEAGELDRLQRAWTLRS</sequence>
<evidence type="ECO:0000256" key="4">
    <source>
        <dbReference type="ARBA" id="ARBA00008426"/>
    </source>
</evidence>
<dbReference type="PANTHER" id="PTHR10683">
    <property type="entry name" value="TRANSALDOLASE"/>
    <property type="match status" value="1"/>
</dbReference>
<dbReference type="EMBL" id="CP108057">
    <property type="protein sequence ID" value="WUO47506.1"/>
    <property type="molecule type" value="Genomic_DNA"/>
</dbReference>
<comment type="function">
    <text evidence="1 10">Transaldolase is important for the balance of metabolites in the pentose-phosphate pathway.</text>
</comment>
<name>A0ABZ1RMF0_9ACTN</name>
<dbReference type="SUPFAM" id="SSF51569">
    <property type="entry name" value="Aldolase"/>
    <property type="match status" value="1"/>
</dbReference>
<dbReference type="RefSeq" id="WP_073797822.1">
    <property type="nucleotide sequence ID" value="NZ_CP108057.1"/>
</dbReference>
<comment type="pathway">
    <text evidence="3 10">Carbohydrate degradation; pentose phosphate pathway; D-glyceraldehyde 3-phosphate and beta-D-fructose 6-phosphate from D-ribose 5-phosphate and D-xylulose 5-phosphate (non-oxidative stage): step 2/3.</text>
</comment>
<dbReference type="Gene3D" id="3.20.20.70">
    <property type="entry name" value="Aldolase class I"/>
    <property type="match status" value="1"/>
</dbReference>
<dbReference type="HAMAP" id="MF_00493">
    <property type="entry name" value="Transaldolase_2"/>
    <property type="match status" value="1"/>
</dbReference>
<keyword evidence="12" id="KW-1185">Reference proteome</keyword>
<evidence type="ECO:0000256" key="3">
    <source>
        <dbReference type="ARBA" id="ARBA00004857"/>
    </source>
</evidence>
<evidence type="ECO:0000256" key="8">
    <source>
        <dbReference type="ARBA" id="ARBA00023126"/>
    </source>
</evidence>
<evidence type="ECO:0000256" key="10">
    <source>
        <dbReference type="HAMAP-Rule" id="MF_00493"/>
    </source>
</evidence>
<evidence type="ECO:0000256" key="5">
    <source>
        <dbReference type="ARBA" id="ARBA00013151"/>
    </source>
</evidence>
<evidence type="ECO:0000256" key="6">
    <source>
        <dbReference type="ARBA" id="ARBA00022490"/>
    </source>
</evidence>
<gene>
    <name evidence="10" type="primary">tal</name>
    <name evidence="11" type="ORF">OHU17_17500</name>
</gene>
<protein>
    <recommendedName>
        <fullName evidence="5 10">Transaldolase</fullName>
        <ecNumber evidence="5 10">2.2.1.2</ecNumber>
    </recommendedName>
</protein>
<organism evidence="11 12">
    <name type="scientific">Streptomyces goshikiensis</name>
    <dbReference type="NCBI Taxonomy" id="1942"/>
    <lineage>
        <taxon>Bacteria</taxon>
        <taxon>Bacillati</taxon>
        <taxon>Actinomycetota</taxon>
        <taxon>Actinomycetes</taxon>
        <taxon>Kitasatosporales</taxon>
        <taxon>Streptomycetaceae</taxon>
        <taxon>Streptomyces</taxon>
    </lineage>
</organism>
<comment type="similarity">
    <text evidence="4 10">Belongs to the transaldolase family. Type 2 subfamily.</text>
</comment>
<dbReference type="PANTHER" id="PTHR10683:SF31">
    <property type="entry name" value="TRANSALDOLASE"/>
    <property type="match status" value="1"/>
</dbReference>
<evidence type="ECO:0000256" key="9">
    <source>
        <dbReference type="ARBA" id="ARBA00023270"/>
    </source>
</evidence>
<proteinExistence type="inferred from homology"/>
<comment type="subcellular location">
    <subcellularLocation>
        <location evidence="2 10">Cytoplasm</location>
    </subcellularLocation>
</comment>
<dbReference type="Pfam" id="PF00923">
    <property type="entry name" value="TAL_FSA"/>
    <property type="match status" value="1"/>
</dbReference>
<dbReference type="EC" id="2.2.1.2" evidence="5 10"/>
<keyword evidence="7 10" id="KW-0808">Transferase</keyword>
<evidence type="ECO:0000256" key="1">
    <source>
        <dbReference type="ARBA" id="ARBA00003518"/>
    </source>
</evidence>
<dbReference type="InterPro" id="IPR013785">
    <property type="entry name" value="Aldolase_TIM"/>
</dbReference>
<keyword evidence="6 10" id="KW-0963">Cytoplasm</keyword>
<dbReference type="GO" id="GO:0004801">
    <property type="term" value="F:transaldolase activity"/>
    <property type="evidence" value="ECO:0007669"/>
    <property type="project" value="UniProtKB-EC"/>
</dbReference>
<keyword evidence="8 10" id="KW-0570">Pentose shunt</keyword>
<dbReference type="InterPro" id="IPR001585">
    <property type="entry name" value="TAL/FSA"/>
</dbReference>
<evidence type="ECO:0000256" key="7">
    <source>
        <dbReference type="ARBA" id="ARBA00022679"/>
    </source>
</evidence>
<keyword evidence="9 10" id="KW-0704">Schiff base</keyword>
<dbReference type="Proteomes" id="UP001432075">
    <property type="component" value="Chromosome"/>
</dbReference>
<evidence type="ECO:0000256" key="2">
    <source>
        <dbReference type="ARBA" id="ARBA00004496"/>
    </source>
</evidence>
<dbReference type="PIRSF" id="PIRSF036915">
    <property type="entry name" value="Trnald_Bac_Plnt"/>
    <property type="match status" value="1"/>
</dbReference>
<dbReference type="InterPro" id="IPR004732">
    <property type="entry name" value="Transaldolase_2"/>
</dbReference>
<evidence type="ECO:0000313" key="11">
    <source>
        <dbReference type="EMBL" id="WUO47506.1"/>
    </source>
</evidence>
<evidence type="ECO:0000313" key="12">
    <source>
        <dbReference type="Proteomes" id="UP001432075"/>
    </source>
</evidence>
<reference evidence="11" key="1">
    <citation type="submission" date="2022-10" db="EMBL/GenBank/DDBJ databases">
        <title>The complete genomes of actinobacterial strains from the NBC collection.</title>
        <authorList>
            <person name="Joergensen T.S."/>
            <person name="Alvarez Arevalo M."/>
            <person name="Sterndorff E.B."/>
            <person name="Faurdal D."/>
            <person name="Vuksanovic O."/>
            <person name="Mourched A.-S."/>
            <person name="Charusanti P."/>
            <person name="Shaw S."/>
            <person name="Blin K."/>
            <person name="Weber T."/>
        </authorList>
    </citation>
    <scope>NUCLEOTIDE SEQUENCE</scope>
    <source>
        <strain evidence="11">NBC_00283</strain>
    </source>
</reference>
<comment type="caution">
    <text evidence="10">Lacks conserved residue(s) required for the propagation of feature annotation.</text>
</comment>
<accession>A0ABZ1RMF0</accession>
<comment type="catalytic activity">
    <reaction evidence="10">
        <text>D-sedoheptulose 7-phosphate + D-glyceraldehyde 3-phosphate = D-erythrose 4-phosphate + beta-D-fructose 6-phosphate</text>
        <dbReference type="Rhea" id="RHEA:17053"/>
        <dbReference type="ChEBI" id="CHEBI:16897"/>
        <dbReference type="ChEBI" id="CHEBI:57483"/>
        <dbReference type="ChEBI" id="CHEBI:57634"/>
        <dbReference type="ChEBI" id="CHEBI:59776"/>
        <dbReference type="EC" id="2.2.1.2"/>
    </reaction>
</comment>